<dbReference type="EMBL" id="CAJOBC010001246">
    <property type="protein sequence ID" value="CAF3666575.1"/>
    <property type="molecule type" value="Genomic_DNA"/>
</dbReference>
<sequence>MSSTEAYNVAQGNSYLTTMKTPVIIKPILYGNTAKHLGQKREGDGHTHTWTLYVKPFDNEDMSVYVSKIQFRLHETYPNNVRVITQAPFEVEESGWGEFECTITIYFADPNEKQITFYHLIKLFSTDPDVIAGTKPLVNEHYDELVFQEPSDLLCRLLNCAKSIAPPSNKTTEKEYAEKKSETLQRLKSARQRVRNEIQELSERLRITQENIKRVRQRIDISDNIKREVND</sequence>
<comment type="subcellular location">
    <subcellularLocation>
        <location evidence="4">Nucleus</location>
    </subcellularLocation>
</comment>
<dbReference type="PANTHER" id="PTHR47573:SF1">
    <property type="entry name" value="PROTEIN AF-9 HOMOLOG"/>
    <property type="match status" value="1"/>
</dbReference>
<dbReference type="AlphaFoldDB" id="A0A813Y842"/>
<dbReference type="CDD" id="cd16909">
    <property type="entry name" value="YEATS_GAS41_like"/>
    <property type="match status" value="1"/>
</dbReference>
<evidence type="ECO:0000313" key="8">
    <source>
        <dbReference type="EMBL" id="CAF3666575.1"/>
    </source>
</evidence>
<comment type="caution">
    <text evidence="7">The sequence shown here is derived from an EMBL/GenBank/DDBJ whole genome shotgun (WGS) entry which is preliminary data.</text>
</comment>
<dbReference type="Proteomes" id="UP000663829">
    <property type="component" value="Unassembled WGS sequence"/>
</dbReference>
<dbReference type="InterPro" id="IPR005033">
    <property type="entry name" value="YEATS"/>
</dbReference>
<dbReference type="GO" id="GO:0006355">
    <property type="term" value="P:regulation of DNA-templated transcription"/>
    <property type="evidence" value="ECO:0007669"/>
    <property type="project" value="InterPro"/>
</dbReference>
<keyword evidence="3 4" id="KW-0539">Nucleus</keyword>
<dbReference type="PANTHER" id="PTHR47573">
    <property type="entry name" value="PROTEIN AF-9 HOMOLOG"/>
    <property type="match status" value="1"/>
</dbReference>
<dbReference type="InterPro" id="IPR055129">
    <property type="entry name" value="YEATS_dom"/>
</dbReference>
<dbReference type="Gene3D" id="2.60.40.1970">
    <property type="entry name" value="YEATS domain"/>
    <property type="match status" value="1"/>
</dbReference>
<organism evidence="7 9">
    <name type="scientific">Didymodactylos carnosus</name>
    <dbReference type="NCBI Taxonomy" id="1234261"/>
    <lineage>
        <taxon>Eukaryota</taxon>
        <taxon>Metazoa</taxon>
        <taxon>Spiralia</taxon>
        <taxon>Gnathifera</taxon>
        <taxon>Rotifera</taxon>
        <taxon>Eurotatoria</taxon>
        <taxon>Bdelloidea</taxon>
        <taxon>Philodinida</taxon>
        <taxon>Philodinidae</taxon>
        <taxon>Didymodactylos</taxon>
    </lineage>
</organism>
<protein>
    <recommendedName>
        <fullName evidence="6">YEATS domain-containing protein</fullName>
    </recommendedName>
</protein>
<proteinExistence type="predicted"/>
<evidence type="ECO:0000256" key="5">
    <source>
        <dbReference type="SAM" id="Coils"/>
    </source>
</evidence>
<keyword evidence="2" id="KW-0804">Transcription</keyword>
<dbReference type="Proteomes" id="UP000681722">
    <property type="component" value="Unassembled WGS sequence"/>
</dbReference>
<dbReference type="GO" id="GO:0005634">
    <property type="term" value="C:nucleus"/>
    <property type="evidence" value="ECO:0007669"/>
    <property type="project" value="UniProtKB-SubCell"/>
</dbReference>
<dbReference type="Pfam" id="PF03366">
    <property type="entry name" value="YEATS"/>
    <property type="match status" value="1"/>
</dbReference>
<evidence type="ECO:0000313" key="9">
    <source>
        <dbReference type="Proteomes" id="UP000663829"/>
    </source>
</evidence>
<evidence type="ECO:0000259" key="6">
    <source>
        <dbReference type="PROSITE" id="PS51037"/>
    </source>
</evidence>
<evidence type="ECO:0000256" key="1">
    <source>
        <dbReference type="ARBA" id="ARBA00023015"/>
    </source>
</evidence>
<evidence type="ECO:0000256" key="4">
    <source>
        <dbReference type="PROSITE-ProRule" id="PRU00376"/>
    </source>
</evidence>
<dbReference type="OrthoDB" id="16041at2759"/>
<keyword evidence="1" id="KW-0805">Transcription regulation</keyword>
<feature type="domain" description="YEATS" evidence="6">
    <location>
        <begin position="18"/>
        <end position="161"/>
    </location>
</feature>
<evidence type="ECO:0000313" key="7">
    <source>
        <dbReference type="EMBL" id="CAF0880255.1"/>
    </source>
</evidence>
<dbReference type="EMBL" id="CAJNOQ010001246">
    <property type="protein sequence ID" value="CAF0880255.1"/>
    <property type="molecule type" value="Genomic_DNA"/>
</dbReference>
<keyword evidence="5" id="KW-0175">Coiled coil</keyword>
<evidence type="ECO:0000256" key="2">
    <source>
        <dbReference type="ARBA" id="ARBA00023163"/>
    </source>
</evidence>
<evidence type="ECO:0000256" key="3">
    <source>
        <dbReference type="ARBA" id="ARBA00023242"/>
    </source>
</evidence>
<name>A0A813Y842_9BILA</name>
<keyword evidence="9" id="KW-1185">Reference proteome</keyword>
<feature type="coiled-coil region" evidence="5">
    <location>
        <begin position="177"/>
        <end position="218"/>
    </location>
</feature>
<dbReference type="InterPro" id="IPR038704">
    <property type="entry name" value="YEAST_sf"/>
</dbReference>
<dbReference type="PROSITE" id="PS51037">
    <property type="entry name" value="YEATS"/>
    <property type="match status" value="1"/>
</dbReference>
<gene>
    <name evidence="7" type="ORF">GPM918_LOCUS7572</name>
    <name evidence="8" type="ORF">SRO942_LOCUS7572</name>
</gene>
<accession>A0A813Y842</accession>
<reference evidence="7" key="1">
    <citation type="submission" date="2021-02" db="EMBL/GenBank/DDBJ databases">
        <authorList>
            <person name="Nowell W R."/>
        </authorList>
    </citation>
    <scope>NUCLEOTIDE SEQUENCE</scope>
</reference>